<proteinExistence type="predicted"/>
<evidence type="ECO:0000256" key="11">
    <source>
        <dbReference type="SAM" id="Phobius"/>
    </source>
</evidence>
<sequence length="333" mass="34812">MTIIKRIFEKREITALAFLIILFLGVGLRNPDFMNTQSISTVLKGSVLYIFLAVGMTFVLLTGGIDVSVGATLGISAAISASMIRDGSSVVLSILLAIAIGLIIGLINGIGVAIIKVPAIIMTLGVLGITRGTMIVYTNGKWVENLPDSFKVASQANLGGLNFYFILAVIIVALVQLYFSRGKTGRFFAAIGDNVEGSILVGIPVKKITVIAYVASGFCASVAGVIFASQVGFVTSNTGLDIEMVAIAACVLGGVSLSGGIGSVIGASIGAIIMTAINSALIFLKVPSFWNKSIQGSLLILIVVSDVLIHKYFQDKARKQRLSARSSFVGGDK</sequence>
<feature type="transmembrane region" description="Helical" evidence="11">
    <location>
        <begin position="161"/>
        <end position="179"/>
    </location>
</feature>
<dbReference type="PANTHER" id="PTHR32196">
    <property type="entry name" value="ABC TRANSPORTER PERMEASE PROTEIN YPHD-RELATED-RELATED"/>
    <property type="match status" value="1"/>
</dbReference>
<comment type="subcellular location">
    <subcellularLocation>
        <location evidence="1">Cell membrane</location>
        <topology evidence="1">Multi-pass membrane protein</topology>
    </subcellularLocation>
</comment>
<name>A0A4R2KQ20_9FIRM</name>
<evidence type="ECO:0000256" key="10">
    <source>
        <dbReference type="ARBA" id="ARBA00039382"/>
    </source>
</evidence>
<evidence type="ECO:0000313" key="13">
    <source>
        <dbReference type="Proteomes" id="UP000294919"/>
    </source>
</evidence>
<organism evidence="12 13">
    <name type="scientific">Marinisporobacter balticus</name>
    <dbReference type="NCBI Taxonomy" id="2018667"/>
    <lineage>
        <taxon>Bacteria</taxon>
        <taxon>Bacillati</taxon>
        <taxon>Bacillota</taxon>
        <taxon>Clostridia</taxon>
        <taxon>Peptostreptococcales</taxon>
        <taxon>Thermotaleaceae</taxon>
        <taxon>Marinisporobacter</taxon>
    </lineage>
</organism>
<feature type="transmembrane region" description="Helical" evidence="11">
    <location>
        <begin position="245"/>
        <end position="274"/>
    </location>
</feature>
<comment type="function">
    <text evidence="9">Part of the ABC transporter complex LsrABCD involved in autoinducer 2 (AI-2) import. Probably responsible for the translocation of the substrate across the membrane.</text>
</comment>
<keyword evidence="3" id="KW-0813">Transport</keyword>
<keyword evidence="5" id="KW-0997">Cell inner membrane</keyword>
<feature type="transmembrane region" description="Helical" evidence="11">
    <location>
        <begin position="90"/>
        <end position="114"/>
    </location>
</feature>
<feature type="transmembrane region" description="Helical" evidence="11">
    <location>
        <begin position="210"/>
        <end position="233"/>
    </location>
</feature>
<dbReference type="Proteomes" id="UP000294919">
    <property type="component" value="Unassembled WGS sequence"/>
</dbReference>
<protein>
    <recommendedName>
        <fullName evidence="10">Autoinducer 2 import system permease protein LsrC</fullName>
    </recommendedName>
</protein>
<feature type="transmembrane region" description="Helical" evidence="11">
    <location>
        <begin position="294"/>
        <end position="313"/>
    </location>
</feature>
<dbReference type="OrthoDB" id="9789111at2"/>
<evidence type="ECO:0000256" key="3">
    <source>
        <dbReference type="ARBA" id="ARBA00022448"/>
    </source>
</evidence>
<evidence type="ECO:0000256" key="7">
    <source>
        <dbReference type="ARBA" id="ARBA00022989"/>
    </source>
</evidence>
<accession>A0A4R2KQ20</accession>
<keyword evidence="6 11" id="KW-0812">Transmembrane</keyword>
<evidence type="ECO:0000256" key="9">
    <source>
        <dbReference type="ARBA" id="ARBA00025439"/>
    </source>
</evidence>
<dbReference type="Pfam" id="PF02653">
    <property type="entry name" value="BPD_transp_2"/>
    <property type="match status" value="1"/>
</dbReference>
<evidence type="ECO:0000256" key="1">
    <source>
        <dbReference type="ARBA" id="ARBA00004651"/>
    </source>
</evidence>
<dbReference type="PANTHER" id="PTHR32196:SF29">
    <property type="entry name" value="AUTOINDUCER 2 IMPORT SYSTEM PERMEASE PROTEIN LSRC"/>
    <property type="match status" value="1"/>
</dbReference>
<keyword evidence="13" id="KW-1185">Reference proteome</keyword>
<feature type="transmembrane region" description="Helical" evidence="11">
    <location>
        <begin position="12"/>
        <end position="28"/>
    </location>
</feature>
<feature type="transmembrane region" description="Helical" evidence="11">
    <location>
        <begin position="120"/>
        <end position="140"/>
    </location>
</feature>
<evidence type="ECO:0000256" key="5">
    <source>
        <dbReference type="ARBA" id="ARBA00022519"/>
    </source>
</evidence>
<dbReference type="CDD" id="cd06579">
    <property type="entry name" value="TM_PBP1_transp_AraH_like"/>
    <property type="match status" value="1"/>
</dbReference>
<dbReference type="GO" id="GO:0005886">
    <property type="term" value="C:plasma membrane"/>
    <property type="evidence" value="ECO:0007669"/>
    <property type="project" value="UniProtKB-SubCell"/>
</dbReference>
<evidence type="ECO:0000313" key="12">
    <source>
        <dbReference type="EMBL" id="TCO74767.1"/>
    </source>
</evidence>
<keyword evidence="7 11" id="KW-1133">Transmembrane helix</keyword>
<evidence type="ECO:0000256" key="8">
    <source>
        <dbReference type="ARBA" id="ARBA00023136"/>
    </source>
</evidence>
<evidence type="ECO:0000256" key="2">
    <source>
        <dbReference type="ARBA" id="ARBA00011262"/>
    </source>
</evidence>
<evidence type="ECO:0000256" key="6">
    <source>
        <dbReference type="ARBA" id="ARBA00022692"/>
    </source>
</evidence>
<dbReference type="AlphaFoldDB" id="A0A4R2KQ20"/>
<keyword evidence="4" id="KW-1003">Cell membrane</keyword>
<gene>
    <name evidence="12" type="ORF">EV214_11129</name>
</gene>
<feature type="transmembrane region" description="Helical" evidence="11">
    <location>
        <begin position="48"/>
        <end position="78"/>
    </location>
</feature>
<keyword evidence="8 11" id="KW-0472">Membrane</keyword>
<dbReference type="EMBL" id="SLWV01000011">
    <property type="protein sequence ID" value="TCO74767.1"/>
    <property type="molecule type" value="Genomic_DNA"/>
</dbReference>
<comment type="caution">
    <text evidence="12">The sequence shown here is derived from an EMBL/GenBank/DDBJ whole genome shotgun (WGS) entry which is preliminary data.</text>
</comment>
<dbReference type="GO" id="GO:0022857">
    <property type="term" value="F:transmembrane transporter activity"/>
    <property type="evidence" value="ECO:0007669"/>
    <property type="project" value="InterPro"/>
</dbReference>
<reference evidence="12 13" key="1">
    <citation type="submission" date="2019-03" db="EMBL/GenBank/DDBJ databases">
        <title>Genomic Encyclopedia of Type Strains, Phase IV (KMG-IV): sequencing the most valuable type-strain genomes for metagenomic binning, comparative biology and taxonomic classification.</title>
        <authorList>
            <person name="Goeker M."/>
        </authorList>
    </citation>
    <scope>NUCLEOTIDE SEQUENCE [LARGE SCALE GENOMIC DNA]</scope>
    <source>
        <strain evidence="12 13">DSM 102940</strain>
    </source>
</reference>
<dbReference type="InterPro" id="IPR001851">
    <property type="entry name" value="ABC_transp_permease"/>
</dbReference>
<comment type="subunit">
    <text evidence="2">The complex is composed of two ATP-binding proteins (LsrA), two transmembrane proteins (LsrC and LsrD) and a solute-binding protein (LsrB).</text>
</comment>
<evidence type="ECO:0000256" key="4">
    <source>
        <dbReference type="ARBA" id="ARBA00022475"/>
    </source>
</evidence>
<dbReference type="RefSeq" id="WP_132245050.1">
    <property type="nucleotide sequence ID" value="NZ_SLWV01000011.1"/>
</dbReference>